<feature type="transmembrane region" description="Helical" evidence="1">
    <location>
        <begin position="7"/>
        <end position="28"/>
    </location>
</feature>
<dbReference type="EMBL" id="MGAQ01000010">
    <property type="protein sequence ID" value="OGK50924.1"/>
    <property type="molecule type" value="Genomic_DNA"/>
</dbReference>
<dbReference type="AlphaFoldDB" id="A0A1F7J5N6"/>
<organism evidence="2 3">
    <name type="scientific">Candidatus Roizmanbacteria bacterium RIFCSPLOWO2_01_FULL_40_42</name>
    <dbReference type="NCBI Taxonomy" id="1802066"/>
    <lineage>
        <taxon>Bacteria</taxon>
        <taxon>Candidatus Roizmaniibacteriota</taxon>
    </lineage>
</organism>
<keyword evidence="1" id="KW-0472">Membrane</keyword>
<feature type="transmembrane region" description="Helical" evidence="1">
    <location>
        <begin position="152"/>
        <end position="172"/>
    </location>
</feature>
<keyword evidence="1" id="KW-0812">Transmembrane</keyword>
<proteinExistence type="predicted"/>
<reference evidence="2 3" key="1">
    <citation type="journal article" date="2016" name="Nat. Commun.">
        <title>Thousands of microbial genomes shed light on interconnected biogeochemical processes in an aquifer system.</title>
        <authorList>
            <person name="Anantharaman K."/>
            <person name="Brown C.T."/>
            <person name="Hug L.A."/>
            <person name="Sharon I."/>
            <person name="Castelle C.J."/>
            <person name="Probst A.J."/>
            <person name="Thomas B.C."/>
            <person name="Singh A."/>
            <person name="Wilkins M.J."/>
            <person name="Karaoz U."/>
            <person name="Brodie E.L."/>
            <person name="Williams K.H."/>
            <person name="Hubbard S.S."/>
            <person name="Banfield J.F."/>
        </authorList>
    </citation>
    <scope>NUCLEOTIDE SEQUENCE [LARGE SCALE GENOMIC DNA]</scope>
</reference>
<accession>A0A1F7J5N6</accession>
<evidence type="ECO:0008006" key="4">
    <source>
        <dbReference type="Google" id="ProtNLM"/>
    </source>
</evidence>
<comment type="caution">
    <text evidence="2">The sequence shown here is derived from an EMBL/GenBank/DDBJ whole genome shotgun (WGS) entry which is preliminary data.</text>
</comment>
<sequence length="212" mass="24513">MLKAPIWWKWFPWILALLMLEAGKLVWYQNSGKNFPPSDLYGWFPILGIWAFSLMWTHYAIGEFRRINPKLPKNELYSKVTGILVLALILLHPGLLVIAQYQNGFGLPPASTLAYVSAPNASALVLASIALIFFLSYEIFDRLKNNPVVKKYWWLVNITQSIAMLFILKHSFTIGSHILQPGWFRTYWIVLGTLLLPMLIHVHWDDFKNRGK</sequence>
<dbReference type="Proteomes" id="UP000178558">
    <property type="component" value="Unassembled WGS sequence"/>
</dbReference>
<feature type="transmembrane region" description="Helical" evidence="1">
    <location>
        <begin position="82"/>
        <end position="101"/>
    </location>
</feature>
<keyword evidence="1" id="KW-1133">Transmembrane helix</keyword>
<protein>
    <recommendedName>
        <fullName evidence="4">Ferric oxidoreductase domain-containing protein</fullName>
    </recommendedName>
</protein>
<feature type="transmembrane region" description="Helical" evidence="1">
    <location>
        <begin position="184"/>
        <end position="204"/>
    </location>
</feature>
<evidence type="ECO:0000313" key="3">
    <source>
        <dbReference type="Proteomes" id="UP000178558"/>
    </source>
</evidence>
<feature type="transmembrane region" description="Helical" evidence="1">
    <location>
        <begin position="40"/>
        <end position="61"/>
    </location>
</feature>
<gene>
    <name evidence="2" type="ORF">A3B50_01455</name>
</gene>
<name>A0A1F7J5N6_9BACT</name>
<evidence type="ECO:0000313" key="2">
    <source>
        <dbReference type="EMBL" id="OGK50924.1"/>
    </source>
</evidence>
<evidence type="ECO:0000256" key="1">
    <source>
        <dbReference type="SAM" id="Phobius"/>
    </source>
</evidence>
<feature type="transmembrane region" description="Helical" evidence="1">
    <location>
        <begin position="121"/>
        <end position="140"/>
    </location>
</feature>